<reference evidence="3 4" key="1">
    <citation type="submission" date="2013-02" db="EMBL/GenBank/DDBJ databases">
        <title>Genome sequence of Candida maltosa Xu316, a potential industrial strain for xylitol and ethanol production.</title>
        <authorList>
            <person name="Yu J."/>
            <person name="Wang Q."/>
            <person name="Geng X."/>
            <person name="Bao W."/>
            <person name="He P."/>
            <person name="Cai J."/>
        </authorList>
    </citation>
    <scope>NUCLEOTIDE SEQUENCE [LARGE SCALE GENOMIC DNA]</scope>
    <source>
        <strain evidence="4">Xu316</strain>
    </source>
</reference>
<evidence type="ECO:0000256" key="2">
    <source>
        <dbReference type="SAM" id="SignalP"/>
    </source>
</evidence>
<evidence type="ECO:0000313" key="4">
    <source>
        <dbReference type="Proteomes" id="UP000011777"/>
    </source>
</evidence>
<dbReference type="EMBL" id="AOGT01000772">
    <property type="protein sequence ID" value="EMG49245.1"/>
    <property type="molecule type" value="Genomic_DNA"/>
</dbReference>
<feature type="compositionally biased region" description="Polar residues" evidence="1">
    <location>
        <begin position="93"/>
        <end position="120"/>
    </location>
</feature>
<gene>
    <name evidence="3" type="ORF">G210_0055</name>
</gene>
<feature type="signal peptide" evidence="2">
    <location>
        <begin position="1"/>
        <end position="18"/>
    </location>
</feature>
<comment type="caution">
    <text evidence="3">The sequence shown here is derived from an EMBL/GenBank/DDBJ whole genome shotgun (WGS) entry which is preliminary data.</text>
</comment>
<keyword evidence="2" id="KW-0732">Signal</keyword>
<sequence length="158" mass="15168">MKVQQLAIIAFAISSVTAAPCLTGLLGKKVGMKGSGSTSGGGGCVECQAVQTPEEDKSSGSVEVSTGGEASAGGSANAPPPSGQAGSPPAPATKTNNAIPGTGADLQNQNSATGGVFGNGNTYGNKGIGGDVVANIDSITKVIASPVKGILAPKNSKK</sequence>
<dbReference type="Proteomes" id="UP000011777">
    <property type="component" value="Unassembled WGS sequence"/>
</dbReference>
<organism evidence="3 4">
    <name type="scientific">Candida maltosa (strain Xu316)</name>
    <name type="common">Yeast</name>
    <dbReference type="NCBI Taxonomy" id="1245528"/>
    <lineage>
        <taxon>Eukaryota</taxon>
        <taxon>Fungi</taxon>
        <taxon>Dikarya</taxon>
        <taxon>Ascomycota</taxon>
        <taxon>Saccharomycotina</taxon>
        <taxon>Pichiomycetes</taxon>
        <taxon>Debaryomycetaceae</taxon>
        <taxon>Candida/Lodderomyces clade</taxon>
        <taxon>Candida</taxon>
    </lineage>
</organism>
<feature type="chain" id="PRO_5004035651" evidence="2">
    <location>
        <begin position="19"/>
        <end position="158"/>
    </location>
</feature>
<proteinExistence type="predicted"/>
<accession>M3K1T8</accession>
<feature type="region of interest" description="Disordered" evidence="1">
    <location>
        <begin position="48"/>
        <end position="120"/>
    </location>
</feature>
<feature type="compositionally biased region" description="Low complexity" evidence="1">
    <location>
        <begin position="59"/>
        <end position="87"/>
    </location>
</feature>
<keyword evidence="4" id="KW-1185">Reference proteome</keyword>
<dbReference type="HOGENOM" id="CLU_103000_0_0_1"/>
<evidence type="ECO:0000313" key="3">
    <source>
        <dbReference type="EMBL" id="EMG49245.1"/>
    </source>
</evidence>
<name>M3K1T8_CANMX</name>
<protein>
    <submittedName>
        <fullName evidence="3">Uncharacterized protein</fullName>
    </submittedName>
</protein>
<dbReference type="AlphaFoldDB" id="M3K1T8"/>
<evidence type="ECO:0000256" key="1">
    <source>
        <dbReference type="SAM" id="MobiDB-lite"/>
    </source>
</evidence>
<dbReference type="OrthoDB" id="10547383at2759"/>